<evidence type="ECO:0000313" key="2">
    <source>
        <dbReference type="Proteomes" id="UP000225605"/>
    </source>
</evidence>
<dbReference type="Proteomes" id="UP000225605">
    <property type="component" value="Unassembled WGS sequence"/>
</dbReference>
<proteinExistence type="predicted"/>
<protein>
    <submittedName>
        <fullName evidence="1">Uncharacterized protein</fullName>
    </submittedName>
</protein>
<sequence length="93" mass="10256">MRQTGKILSTVISGFSQMLERNIGQENSVNLLLLNQPEKLLRRLSQGFINQNQTAAFTQGGEYFLKGDIEAQRSKLQGFAGAGGRCREVSVPL</sequence>
<reference evidence="1 2" key="1">
    <citation type="journal article" date="2017" name="Nat. Microbiol.">
        <title>Natural product diversity associated with the nematode symbionts Photorhabdus and Xenorhabdus.</title>
        <authorList>
            <person name="Tobias N.J."/>
            <person name="Wolff H."/>
            <person name="Djahanschiri B."/>
            <person name="Grundmann F."/>
            <person name="Kronenwerth M."/>
            <person name="Shi Y.M."/>
            <person name="Simonyi S."/>
            <person name="Grun P."/>
            <person name="Shapiro-Ilan D."/>
            <person name="Pidot S.J."/>
            <person name="Stinear T.P."/>
            <person name="Ebersberger I."/>
            <person name="Bode H.B."/>
        </authorList>
    </citation>
    <scope>NUCLEOTIDE SEQUENCE [LARGE SCALE GENOMIC DNA]</scope>
    <source>
        <strain evidence="1 2">DSM 16337</strain>
    </source>
</reference>
<organism evidence="1 2">
    <name type="scientific">Xenorhabdus ehlersii</name>
    <dbReference type="NCBI Taxonomy" id="290111"/>
    <lineage>
        <taxon>Bacteria</taxon>
        <taxon>Pseudomonadati</taxon>
        <taxon>Pseudomonadota</taxon>
        <taxon>Gammaproteobacteria</taxon>
        <taxon>Enterobacterales</taxon>
        <taxon>Morganellaceae</taxon>
        <taxon>Xenorhabdus</taxon>
    </lineage>
</organism>
<gene>
    <name evidence="1" type="ORF">Xehl_04047</name>
</gene>
<name>A0A2D0IJQ3_9GAMM</name>
<comment type="caution">
    <text evidence="1">The sequence shown here is derived from an EMBL/GenBank/DDBJ whole genome shotgun (WGS) entry which is preliminary data.</text>
</comment>
<evidence type="ECO:0000313" key="1">
    <source>
        <dbReference type="EMBL" id="PHM21981.1"/>
    </source>
</evidence>
<dbReference type="EMBL" id="NIBT01000058">
    <property type="protein sequence ID" value="PHM21981.1"/>
    <property type="molecule type" value="Genomic_DNA"/>
</dbReference>
<accession>A0A2D0IJQ3</accession>
<dbReference type="AlphaFoldDB" id="A0A2D0IJQ3"/>